<evidence type="ECO:0000259" key="1">
    <source>
        <dbReference type="SMART" id="SM00849"/>
    </source>
</evidence>
<dbReference type="EMBL" id="CAJZBQ010000044">
    <property type="protein sequence ID" value="CAG9327725.1"/>
    <property type="molecule type" value="Genomic_DNA"/>
</dbReference>
<reference evidence="2" key="1">
    <citation type="submission" date="2021-09" db="EMBL/GenBank/DDBJ databases">
        <authorList>
            <consortium name="AG Swart"/>
            <person name="Singh M."/>
            <person name="Singh A."/>
            <person name="Seah K."/>
            <person name="Emmerich C."/>
        </authorList>
    </citation>
    <scope>NUCLEOTIDE SEQUENCE</scope>
    <source>
        <strain evidence="2">ATCC30299</strain>
    </source>
</reference>
<dbReference type="Gene3D" id="3.60.15.10">
    <property type="entry name" value="Ribonuclease Z/Hydroxyacylglutathione hydrolase-like"/>
    <property type="match status" value="1"/>
</dbReference>
<dbReference type="SUPFAM" id="SSF56281">
    <property type="entry name" value="Metallo-hydrolase/oxidoreductase"/>
    <property type="match status" value="1"/>
</dbReference>
<comment type="caution">
    <text evidence="2">The sequence shown here is derived from an EMBL/GenBank/DDBJ whole genome shotgun (WGS) entry which is preliminary data.</text>
</comment>
<dbReference type="Proteomes" id="UP001162131">
    <property type="component" value="Unassembled WGS sequence"/>
</dbReference>
<dbReference type="InterPro" id="IPR036866">
    <property type="entry name" value="RibonucZ/Hydroxyglut_hydro"/>
</dbReference>
<dbReference type="PANTHER" id="PTHR43546">
    <property type="entry name" value="UPF0173 METAL-DEPENDENT HYDROLASE MJ1163-RELATED"/>
    <property type="match status" value="1"/>
</dbReference>
<organism evidence="2 3">
    <name type="scientific">Blepharisma stoltei</name>
    <dbReference type="NCBI Taxonomy" id="1481888"/>
    <lineage>
        <taxon>Eukaryota</taxon>
        <taxon>Sar</taxon>
        <taxon>Alveolata</taxon>
        <taxon>Ciliophora</taxon>
        <taxon>Postciliodesmatophora</taxon>
        <taxon>Heterotrichea</taxon>
        <taxon>Heterotrichida</taxon>
        <taxon>Blepharismidae</taxon>
        <taxon>Blepharisma</taxon>
    </lineage>
</organism>
<name>A0AAU9JRI8_9CILI</name>
<dbReference type="InterPro" id="IPR001279">
    <property type="entry name" value="Metallo-B-lactamas"/>
</dbReference>
<evidence type="ECO:0000313" key="3">
    <source>
        <dbReference type="Proteomes" id="UP001162131"/>
    </source>
</evidence>
<keyword evidence="3" id="KW-1185">Reference proteome</keyword>
<dbReference type="NCBIfam" id="NF001911">
    <property type="entry name" value="PRK00685.1"/>
    <property type="match status" value="1"/>
</dbReference>
<accession>A0AAU9JRI8</accession>
<dbReference type="InterPro" id="IPR050114">
    <property type="entry name" value="UPF0173_UPF0282_UlaG_hydrolase"/>
</dbReference>
<gene>
    <name evidence="2" type="ORF">BSTOLATCC_MIC44353</name>
</gene>
<dbReference type="AlphaFoldDB" id="A0AAU9JRI8"/>
<dbReference type="Pfam" id="PF13483">
    <property type="entry name" value="Lactamase_B_3"/>
    <property type="match status" value="1"/>
</dbReference>
<protein>
    <recommendedName>
        <fullName evidence="1">Metallo-beta-lactamase domain-containing protein</fullName>
    </recommendedName>
</protein>
<feature type="domain" description="Metallo-beta-lactamase" evidence="1">
    <location>
        <begin position="6"/>
        <end position="200"/>
    </location>
</feature>
<evidence type="ECO:0000313" key="2">
    <source>
        <dbReference type="EMBL" id="CAG9327725.1"/>
    </source>
</evidence>
<dbReference type="SMART" id="SM00849">
    <property type="entry name" value="Lactamase_B"/>
    <property type="match status" value="1"/>
</dbReference>
<proteinExistence type="predicted"/>
<dbReference type="PANTHER" id="PTHR43546:SF3">
    <property type="entry name" value="UPF0173 METAL-DEPENDENT HYDROLASE MJ1163"/>
    <property type="match status" value="1"/>
</dbReference>
<sequence>MLTWLGHASFKIECTEPTTHAKRILFIDPWLSGPTCPESERNQAHADVILVTHGHYDHCADAPKLSQQTGAIVVGTYELANIMQTQGAAQIYGMNKGGVFENDFCIVHMVHADHSGSGPADQFPYAGDPVGYVVKFKDGTPSIYHGGDTNVNANMQITTDLYVPVIGLLPVGGRFTMGPRELAYALNKLLGSIKTVIPMHYGSFPLLTGTPEQLQVEIERVFPVDPSKRARIFTMSYGGQVELRTLA</sequence>